<evidence type="ECO:0000256" key="1">
    <source>
        <dbReference type="SAM" id="Coils"/>
    </source>
</evidence>
<dbReference type="AlphaFoldDB" id="A0A6J0BL71"/>
<gene>
    <name evidence="4" type="primary">LOC107220782</name>
</gene>
<dbReference type="InParanoid" id="A0A6J0BL71"/>
<reference evidence="4" key="1">
    <citation type="submission" date="2025-08" db="UniProtKB">
        <authorList>
            <consortium name="RefSeq"/>
        </authorList>
    </citation>
    <scope>IDENTIFICATION</scope>
    <source>
        <tissue evidence="4">Thorax and Abdomen</tissue>
    </source>
</reference>
<accession>A0A6J0BL71</accession>
<dbReference type="OrthoDB" id="8191899at2759"/>
<evidence type="ECO:0000313" key="4">
    <source>
        <dbReference type="RefSeq" id="XP_015514997.2"/>
    </source>
</evidence>
<keyword evidence="3" id="KW-1185">Reference proteome</keyword>
<feature type="compositionally biased region" description="Basic and acidic residues" evidence="2">
    <location>
        <begin position="280"/>
        <end position="293"/>
    </location>
</feature>
<dbReference type="GeneID" id="107220782"/>
<feature type="coiled-coil region" evidence="1">
    <location>
        <begin position="222"/>
        <end position="249"/>
    </location>
</feature>
<proteinExistence type="predicted"/>
<evidence type="ECO:0000313" key="3">
    <source>
        <dbReference type="Proteomes" id="UP000829291"/>
    </source>
</evidence>
<organism evidence="4">
    <name type="scientific">Neodiprion lecontei</name>
    <name type="common">Redheaded pine sawfly</name>
    <dbReference type="NCBI Taxonomy" id="441921"/>
    <lineage>
        <taxon>Eukaryota</taxon>
        <taxon>Metazoa</taxon>
        <taxon>Ecdysozoa</taxon>
        <taxon>Arthropoda</taxon>
        <taxon>Hexapoda</taxon>
        <taxon>Insecta</taxon>
        <taxon>Pterygota</taxon>
        <taxon>Neoptera</taxon>
        <taxon>Endopterygota</taxon>
        <taxon>Hymenoptera</taxon>
        <taxon>Tenthredinoidea</taxon>
        <taxon>Diprionidae</taxon>
        <taxon>Diprioninae</taxon>
        <taxon>Neodiprion</taxon>
    </lineage>
</organism>
<feature type="region of interest" description="Disordered" evidence="2">
    <location>
        <begin position="265"/>
        <end position="293"/>
    </location>
</feature>
<keyword evidence="1" id="KW-0175">Coiled coil</keyword>
<dbReference type="KEGG" id="nlo:107220782"/>
<dbReference type="RefSeq" id="XP_015514997.2">
    <property type="nucleotide sequence ID" value="XM_015659511.2"/>
</dbReference>
<protein>
    <submittedName>
        <fullName evidence="4">Uncharacterized protein LOC107220782</fullName>
    </submittedName>
</protein>
<feature type="compositionally biased region" description="Low complexity" evidence="2">
    <location>
        <begin position="265"/>
        <end position="279"/>
    </location>
</feature>
<evidence type="ECO:0000256" key="2">
    <source>
        <dbReference type="SAM" id="MobiDB-lite"/>
    </source>
</evidence>
<sequence>MSRPILSRPRTRVYGCNYDKGESYYKPMVDHLDRKYSGRPLFPEARSSLADEIAARRSDIGSRDLAGSRNDSFGRDLDLESEFRPRARPSSEVLIDDEDTVFDSHGQRTRRDTASDNFASEVEATTRRFKARVAALSYDEDLENNRRPKYEPGSKLFESFGTSVKAESDRARAAIEDADTAFKRRSRFLSEDVVAEERPALTKWSKVAGLDEDAPSAAATRAKQTRARLNDLETEMEEIAERQAKREQRSAALRAFVNENAAASENLSSSFTSKKVSSVRAERAERSDKHVSF</sequence>
<dbReference type="Proteomes" id="UP000829291">
    <property type="component" value="Chromosome 2"/>
</dbReference>
<name>A0A6J0BL71_NEOLC</name>